<evidence type="ECO:0000313" key="3">
    <source>
        <dbReference type="EMBL" id="PWZ19446.1"/>
    </source>
</evidence>
<feature type="domain" description="Neprosin PEP catalytic" evidence="2">
    <location>
        <begin position="53"/>
        <end position="303"/>
    </location>
</feature>
<dbReference type="PROSITE" id="PS52045">
    <property type="entry name" value="NEPROSIN_PEP_CD"/>
    <property type="match status" value="1"/>
</dbReference>
<feature type="chain" id="PRO_5017929654" description="Neprosin PEP catalytic domain-containing protein" evidence="1">
    <location>
        <begin position="19"/>
        <end position="304"/>
    </location>
</feature>
<feature type="signal peptide" evidence="1">
    <location>
        <begin position="1"/>
        <end position="18"/>
    </location>
</feature>
<comment type="caution">
    <text evidence="3">The sequence shown here is derived from an EMBL/GenBank/DDBJ whole genome shotgun (WGS) entry which is preliminary data.</text>
</comment>
<protein>
    <recommendedName>
        <fullName evidence="2">Neprosin PEP catalytic domain-containing protein</fullName>
    </recommendedName>
</protein>
<dbReference type="Proteomes" id="UP000251960">
    <property type="component" value="Chromosome 6"/>
</dbReference>
<evidence type="ECO:0000259" key="2">
    <source>
        <dbReference type="PROSITE" id="PS52045"/>
    </source>
</evidence>
<proteinExistence type="predicted"/>
<reference evidence="3" key="1">
    <citation type="journal article" date="2018" name="Nat. Genet.">
        <title>Extensive intraspecific gene order and gene structural variations between Mo17 and other maize genomes.</title>
        <authorList>
            <person name="Sun S."/>
            <person name="Zhou Y."/>
            <person name="Chen J."/>
            <person name="Shi J."/>
            <person name="Zhao H."/>
            <person name="Zhao H."/>
            <person name="Song W."/>
            <person name="Zhang M."/>
            <person name="Cui Y."/>
            <person name="Dong X."/>
            <person name="Liu H."/>
            <person name="Ma X."/>
            <person name="Jiao Y."/>
            <person name="Wang B."/>
            <person name="Wei X."/>
            <person name="Stein J.C."/>
            <person name="Glaubitz J.C."/>
            <person name="Lu F."/>
            <person name="Yu G."/>
            <person name="Liang C."/>
            <person name="Fengler K."/>
            <person name="Li B."/>
            <person name="Rafalski A."/>
            <person name="Schnable P.S."/>
            <person name="Ware D.H."/>
            <person name="Buckler E.S."/>
            <person name="Lai J."/>
        </authorList>
    </citation>
    <scope>NUCLEOTIDE SEQUENCE [LARGE SCALE GENOMIC DNA]</scope>
    <source>
        <tissue evidence="3">Seedling</tissue>
    </source>
</reference>
<name>A0A3L6EEH8_MAIZE</name>
<dbReference type="AlphaFoldDB" id="A0A3L6EEH8"/>
<dbReference type="PANTHER" id="PTHR31589:SF243">
    <property type="entry name" value="OS12G0490566 PROTEIN"/>
    <property type="match status" value="1"/>
</dbReference>
<dbReference type="OrthoDB" id="581543at2759"/>
<evidence type="ECO:0000256" key="1">
    <source>
        <dbReference type="SAM" id="SignalP"/>
    </source>
</evidence>
<dbReference type="InterPro" id="IPR053168">
    <property type="entry name" value="Glutamic_endopeptidase"/>
</dbReference>
<organism evidence="3">
    <name type="scientific">Zea mays</name>
    <name type="common">Maize</name>
    <dbReference type="NCBI Taxonomy" id="4577"/>
    <lineage>
        <taxon>Eukaryota</taxon>
        <taxon>Viridiplantae</taxon>
        <taxon>Streptophyta</taxon>
        <taxon>Embryophyta</taxon>
        <taxon>Tracheophyta</taxon>
        <taxon>Spermatophyta</taxon>
        <taxon>Magnoliopsida</taxon>
        <taxon>Liliopsida</taxon>
        <taxon>Poales</taxon>
        <taxon>Poaceae</taxon>
        <taxon>PACMAD clade</taxon>
        <taxon>Panicoideae</taxon>
        <taxon>Andropogonodae</taxon>
        <taxon>Andropogoneae</taxon>
        <taxon>Tripsacinae</taxon>
        <taxon>Zea</taxon>
    </lineage>
</organism>
<dbReference type="InterPro" id="IPR004314">
    <property type="entry name" value="Neprosin"/>
</dbReference>
<dbReference type="ExpressionAtlas" id="A0A3L6EEH8">
    <property type="expression patterns" value="baseline and differential"/>
</dbReference>
<dbReference type="Gene3D" id="3.90.1320.10">
    <property type="entry name" value="Outer-capsid protein sigma 3, large lobe"/>
    <property type="match status" value="1"/>
</dbReference>
<accession>A0A3L6EEH8</accession>
<dbReference type="PANTHER" id="PTHR31589">
    <property type="entry name" value="PROTEIN, PUTATIVE (DUF239)-RELATED-RELATED"/>
    <property type="match status" value="1"/>
</dbReference>
<dbReference type="EMBL" id="NCVQ01000007">
    <property type="protein sequence ID" value="PWZ19446.1"/>
    <property type="molecule type" value="Genomic_DNA"/>
</dbReference>
<gene>
    <name evidence="3" type="ORF">Zm00014a_003314</name>
</gene>
<sequence>MPHDVCLVLLLFVVLANLETTISIHHSHPSMRVLSRNMSSSFTSADPVRIEASTESNLVQNYARYRADSPPTGGYTGGMATIDVYSHQYIKSGEVTAAIMWVSNGKTDQLSDLNDIQAGWAVDPSSYGDNKTHFFVYWTADGYKSTGCFNLDCNGFEPVNDAPITPGDILEPENGHSKISFKIFKNKDDGDWWLHFGYDINNLKPVGFWKKSIFTNLQDHAGFITWGGYTRSPNGNASPPMGNGQWPGKNSASVQNVQFVDSTGQGYALPAWALHVSISNKKCYQLSTFFDSMFYYGGPGGCTD</sequence>
<keyword evidence="1" id="KW-0732">Signal</keyword>
<dbReference type="Pfam" id="PF03080">
    <property type="entry name" value="Neprosin"/>
    <property type="match status" value="1"/>
</dbReference>